<dbReference type="Proteomes" id="UP001320420">
    <property type="component" value="Unassembled WGS sequence"/>
</dbReference>
<dbReference type="SUPFAM" id="SSF51445">
    <property type="entry name" value="(Trans)glycosidases"/>
    <property type="match status" value="1"/>
</dbReference>
<name>A0AAN9UT35_9PEZI</name>
<feature type="domain" description="GH18" evidence="2">
    <location>
        <begin position="36"/>
        <end position="315"/>
    </location>
</feature>
<evidence type="ECO:0000313" key="3">
    <source>
        <dbReference type="EMBL" id="KAK7753461.1"/>
    </source>
</evidence>
<evidence type="ECO:0000313" key="4">
    <source>
        <dbReference type="Proteomes" id="UP001320420"/>
    </source>
</evidence>
<evidence type="ECO:0000259" key="2">
    <source>
        <dbReference type="PROSITE" id="PS51910"/>
    </source>
</evidence>
<proteinExistence type="predicted"/>
<dbReference type="InterPro" id="IPR050542">
    <property type="entry name" value="Glycosyl_Hydrlase18_Chitinase"/>
</dbReference>
<sequence>MLAYNPLTTGPSARLFPLLAALVALLACNYAQAADHRVVVYYQTTHYNGSATTPVSLLPLIADGDVAATHVLIGAVHIVDEADGWIRLNDFNPDNAIFDHVWSDAAALQAAGVTVMAMVGGAAAGSWSRLEQDFETYYAPLHDFVGAYNLQGLDLDVEQAMSLDGVVRLIDRLKADFGDGFVVTLAPVAAALTEGGGNLSGFSYFDLEAQRGSSIAFYNGQFYYGWGDASSAADYEDILDDGFPADKVVMGQLTSPDNGNGYVSLDAVQPVLRELAAKNPTFGGVAGWEYFNSLPGGAANPQQWAAWMRDAIASGTQVVAREISKTEKVRRAVRRDYRLFRREAKRFYRNYVA</sequence>
<comment type="caution">
    <text evidence="3">The sequence shown here is derived from an EMBL/GenBank/DDBJ whole genome shotgun (WGS) entry which is preliminary data.</text>
</comment>
<dbReference type="Gene3D" id="3.20.20.80">
    <property type="entry name" value="Glycosidases"/>
    <property type="match status" value="1"/>
</dbReference>
<dbReference type="InterPro" id="IPR017853">
    <property type="entry name" value="GH"/>
</dbReference>
<dbReference type="AlphaFoldDB" id="A0AAN9UT35"/>
<dbReference type="EMBL" id="JAKJXP020000028">
    <property type="protein sequence ID" value="KAK7753461.1"/>
    <property type="molecule type" value="Genomic_DNA"/>
</dbReference>
<dbReference type="PROSITE" id="PS51910">
    <property type="entry name" value="GH18_2"/>
    <property type="match status" value="1"/>
</dbReference>
<reference evidence="3 4" key="1">
    <citation type="submission" date="2024-02" db="EMBL/GenBank/DDBJ databases">
        <title>De novo assembly and annotation of 12 fungi associated with fruit tree decline syndrome in Ontario, Canada.</title>
        <authorList>
            <person name="Sulman M."/>
            <person name="Ellouze W."/>
            <person name="Ilyukhin E."/>
        </authorList>
    </citation>
    <scope>NUCLEOTIDE SEQUENCE [LARGE SCALE GENOMIC DNA]</scope>
    <source>
        <strain evidence="3 4">M11/M66-122</strain>
    </source>
</reference>
<keyword evidence="4" id="KW-1185">Reference proteome</keyword>
<dbReference type="GO" id="GO:0004568">
    <property type="term" value="F:chitinase activity"/>
    <property type="evidence" value="ECO:0007669"/>
    <property type="project" value="TreeGrafter"/>
</dbReference>
<dbReference type="PANTHER" id="PTHR45708">
    <property type="entry name" value="ENDOCHITINASE"/>
    <property type="match status" value="1"/>
</dbReference>
<dbReference type="GO" id="GO:0005975">
    <property type="term" value="P:carbohydrate metabolic process"/>
    <property type="evidence" value="ECO:0007669"/>
    <property type="project" value="InterPro"/>
</dbReference>
<accession>A0AAN9UT35</accession>
<protein>
    <recommendedName>
        <fullName evidence="2">GH18 domain-containing protein</fullName>
    </recommendedName>
</protein>
<gene>
    <name evidence="3" type="ORF">SLS62_004536</name>
</gene>
<dbReference type="InterPro" id="IPR001223">
    <property type="entry name" value="Glyco_hydro18_cat"/>
</dbReference>
<keyword evidence="1" id="KW-0732">Signal</keyword>
<dbReference type="PANTHER" id="PTHR45708:SF60">
    <property type="entry name" value="III CHITINASE, PUTATIVE (AFU_ORTHOLOGUE AFUA_5G03850)-RELATED"/>
    <property type="match status" value="1"/>
</dbReference>
<dbReference type="GO" id="GO:0005576">
    <property type="term" value="C:extracellular region"/>
    <property type="evidence" value="ECO:0007669"/>
    <property type="project" value="TreeGrafter"/>
</dbReference>
<evidence type="ECO:0000256" key="1">
    <source>
        <dbReference type="SAM" id="SignalP"/>
    </source>
</evidence>
<organism evidence="3 4">
    <name type="scientific">Diatrype stigma</name>
    <dbReference type="NCBI Taxonomy" id="117547"/>
    <lineage>
        <taxon>Eukaryota</taxon>
        <taxon>Fungi</taxon>
        <taxon>Dikarya</taxon>
        <taxon>Ascomycota</taxon>
        <taxon>Pezizomycotina</taxon>
        <taxon>Sordariomycetes</taxon>
        <taxon>Xylariomycetidae</taxon>
        <taxon>Xylariales</taxon>
        <taxon>Diatrypaceae</taxon>
        <taxon>Diatrype</taxon>
    </lineage>
</organism>
<feature type="signal peptide" evidence="1">
    <location>
        <begin position="1"/>
        <end position="33"/>
    </location>
</feature>
<feature type="chain" id="PRO_5042836888" description="GH18 domain-containing protein" evidence="1">
    <location>
        <begin position="34"/>
        <end position="353"/>
    </location>
</feature>